<dbReference type="PANTHER" id="PTHR10357:SF210">
    <property type="entry name" value="MALTODEXTRIN GLUCOSIDASE"/>
    <property type="match status" value="1"/>
</dbReference>
<evidence type="ECO:0000256" key="3">
    <source>
        <dbReference type="ARBA" id="ARBA00023295"/>
    </source>
</evidence>
<evidence type="ECO:0000259" key="4">
    <source>
        <dbReference type="SMART" id="SM00642"/>
    </source>
</evidence>
<evidence type="ECO:0000256" key="2">
    <source>
        <dbReference type="ARBA" id="ARBA00022801"/>
    </source>
</evidence>
<dbReference type="CDD" id="cd02857">
    <property type="entry name" value="E_set_CDase_PDE_N"/>
    <property type="match status" value="1"/>
</dbReference>
<evidence type="ECO:0000313" key="6">
    <source>
        <dbReference type="Proteomes" id="UP000094067"/>
    </source>
</evidence>
<dbReference type="InterPro" id="IPR004185">
    <property type="entry name" value="Glyco_hydro_13_lg-like_dom"/>
</dbReference>
<dbReference type="SUPFAM" id="SSF51445">
    <property type="entry name" value="(Trans)glycosidases"/>
    <property type="match status" value="1"/>
</dbReference>
<dbReference type="Gene3D" id="3.90.400.10">
    <property type="entry name" value="Oligo-1,6-glucosidase, Domain 2"/>
    <property type="match status" value="1"/>
</dbReference>
<dbReference type="InterPro" id="IPR014756">
    <property type="entry name" value="Ig_E-set"/>
</dbReference>
<dbReference type="Proteomes" id="UP000094067">
    <property type="component" value="Unassembled WGS sequence"/>
</dbReference>
<dbReference type="InterPro" id="IPR006047">
    <property type="entry name" value="GH13_cat_dom"/>
</dbReference>
<dbReference type="AlphaFoldDB" id="A0A1E3AFA1"/>
<dbReference type="Pfam" id="PF02903">
    <property type="entry name" value="Alpha-amylase_N"/>
    <property type="match status" value="1"/>
</dbReference>
<comment type="similarity">
    <text evidence="1">Belongs to the glycosyl hydrolase 13 family.</text>
</comment>
<dbReference type="RefSeq" id="WP_069152959.1">
    <property type="nucleotide sequence ID" value="NZ_MCGH01000002.1"/>
</dbReference>
<dbReference type="InterPro" id="IPR013783">
    <property type="entry name" value="Ig-like_fold"/>
</dbReference>
<dbReference type="Gene3D" id="3.20.20.80">
    <property type="entry name" value="Glycosidases"/>
    <property type="match status" value="1"/>
</dbReference>
<dbReference type="Pfam" id="PF00128">
    <property type="entry name" value="Alpha-amylase"/>
    <property type="match status" value="1"/>
</dbReference>
<dbReference type="InterPro" id="IPR017853">
    <property type="entry name" value="GH"/>
</dbReference>
<dbReference type="CDD" id="cd11338">
    <property type="entry name" value="AmyAc_CMD"/>
    <property type="match status" value="1"/>
</dbReference>
<name>A0A1E3AFA1_9FIRM</name>
<gene>
    <name evidence="5" type="primary">nplT_3</name>
    <name evidence="5" type="ORF">BEI61_03167</name>
</gene>
<dbReference type="InterPro" id="IPR045857">
    <property type="entry name" value="O16G_dom_2"/>
</dbReference>
<evidence type="ECO:0000256" key="1">
    <source>
        <dbReference type="ARBA" id="ARBA00008061"/>
    </source>
</evidence>
<dbReference type="SUPFAM" id="SSF81296">
    <property type="entry name" value="E set domains"/>
    <property type="match status" value="1"/>
</dbReference>
<dbReference type="GO" id="GO:0005975">
    <property type="term" value="P:carbohydrate metabolic process"/>
    <property type="evidence" value="ECO:0007669"/>
    <property type="project" value="InterPro"/>
</dbReference>
<dbReference type="Gene3D" id="2.60.40.10">
    <property type="entry name" value="Immunoglobulins"/>
    <property type="match status" value="1"/>
</dbReference>
<protein>
    <submittedName>
        <fullName evidence="5">Neopullulanase</fullName>
        <ecNumber evidence="5">3.2.1.135</ecNumber>
    </submittedName>
</protein>
<keyword evidence="3 5" id="KW-0326">Glycosidase</keyword>
<dbReference type="GO" id="GO:0031216">
    <property type="term" value="F:neopullulanase activity"/>
    <property type="evidence" value="ECO:0007669"/>
    <property type="project" value="UniProtKB-EC"/>
</dbReference>
<dbReference type="PATRIC" id="fig|1432052.4.peg.3529"/>
<feature type="domain" description="Glycosyl hydrolase family 13 catalytic" evidence="4">
    <location>
        <begin position="147"/>
        <end position="506"/>
    </location>
</feature>
<accession>A0A1E3AFA1</accession>
<sequence>MNRSAVAHIPTSQYAFARSEDTFTVRLRAAKGDLDSCTLFYGDRACPESPVRFTSERMQKRYSDELFDFYEVTISPCPSRICYYFELEKEEEHIWYYADAFHQDMPDLVMDDGFVVEGRSEYYQYPYILRSEIVKAPEWFLNAVVYNIFPDSFADGKRRLTCGQKEQQAPHGTISRSRLGGTIKGIMENLDYIQELGFTCLYLNPVFQAGEYHKYDIVDYFHVDPCMGTDEDFLALTEAVHERGMHIIIDGVFNHSSWYFPPFDDVVKNGEKSPYTDWFYELSFPVERPEEGETPGYACFAYEPKMPKLNTANPEVQEYFAKVGRYWIEKFHVDGWRLDVANEVDKNFWRTFRSAVRQADPNAVLIGEVWENAQDWLKGDMFDSVMNYDFRKHCRDFFALEKTAADEFLWAMTDMQLRYPFQVTAAQLNLLDSHDVARFLGLCKDDYDRWQTAFLYLCMAPGVPSIFYGDEKKLTGIRESEYRQAMPWKQNHTDSETFVKEVLRIRKDWISPEDGWRTIHAGHKDRLLVFERYGAHTIRIIIHLGESPADTDPFLQGGQILLLKGALSHMLTQNGFIILLMQ</sequence>
<evidence type="ECO:0000313" key="5">
    <source>
        <dbReference type="EMBL" id="ODM07277.1"/>
    </source>
</evidence>
<proteinExistence type="inferred from homology"/>
<dbReference type="EMBL" id="MCGH01000002">
    <property type="protein sequence ID" value="ODM07277.1"/>
    <property type="molecule type" value="Genomic_DNA"/>
</dbReference>
<comment type="caution">
    <text evidence="5">The sequence shown here is derived from an EMBL/GenBank/DDBJ whole genome shotgun (WGS) entry which is preliminary data.</text>
</comment>
<keyword evidence="2 5" id="KW-0378">Hydrolase</keyword>
<organism evidence="5 6">
    <name type="scientific">Eisenbergiella tayi</name>
    <dbReference type="NCBI Taxonomy" id="1432052"/>
    <lineage>
        <taxon>Bacteria</taxon>
        <taxon>Bacillati</taxon>
        <taxon>Bacillota</taxon>
        <taxon>Clostridia</taxon>
        <taxon>Lachnospirales</taxon>
        <taxon>Lachnospiraceae</taxon>
        <taxon>Eisenbergiella</taxon>
    </lineage>
</organism>
<dbReference type="EC" id="3.2.1.135" evidence="5"/>
<dbReference type="SMART" id="SM00642">
    <property type="entry name" value="Aamy"/>
    <property type="match status" value="1"/>
</dbReference>
<reference evidence="5 6" key="1">
    <citation type="submission" date="2016-07" db="EMBL/GenBank/DDBJ databases">
        <title>Characterization of isolates of Eisenbergiella tayi derived from blood cultures, using whole genome sequencing.</title>
        <authorList>
            <person name="Burdz T."/>
            <person name="Wiebe D."/>
            <person name="Huynh C."/>
            <person name="Bernard K."/>
        </authorList>
    </citation>
    <scope>NUCLEOTIDE SEQUENCE [LARGE SCALE GENOMIC DNA]</scope>
    <source>
        <strain evidence="5 6">NML 110608</strain>
    </source>
</reference>
<dbReference type="PANTHER" id="PTHR10357">
    <property type="entry name" value="ALPHA-AMYLASE FAMILY MEMBER"/>
    <property type="match status" value="1"/>
</dbReference>